<reference evidence="1" key="2">
    <citation type="journal article" date="2022" name="Microbiol. Resour. Announc.">
        <title>Metagenome Sequencing to Explore Phylogenomics of Terrestrial Cyanobacteria.</title>
        <authorList>
            <person name="Ward R.D."/>
            <person name="Stajich J.E."/>
            <person name="Johansen J.R."/>
            <person name="Huntemann M."/>
            <person name="Clum A."/>
            <person name="Foster B."/>
            <person name="Foster B."/>
            <person name="Roux S."/>
            <person name="Palaniappan K."/>
            <person name="Varghese N."/>
            <person name="Mukherjee S."/>
            <person name="Reddy T.B.K."/>
            <person name="Daum C."/>
            <person name="Copeland A."/>
            <person name="Chen I.A."/>
            <person name="Ivanova N.N."/>
            <person name="Kyrpides N.C."/>
            <person name="Shapiro N."/>
            <person name="Eloe-Fadrosh E.A."/>
            <person name="Pietrasiak N."/>
        </authorList>
    </citation>
    <scope>NUCLEOTIDE SEQUENCE</scope>
    <source>
        <strain evidence="1">GSE-TBD4-15B</strain>
    </source>
</reference>
<evidence type="ECO:0000313" key="1">
    <source>
        <dbReference type="EMBL" id="MBW4464754.1"/>
    </source>
</evidence>
<gene>
    <name evidence="1" type="ORF">KME07_04850</name>
</gene>
<comment type="caution">
    <text evidence="1">The sequence shown here is derived from an EMBL/GenBank/DDBJ whole genome shotgun (WGS) entry which is preliminary data.</text>
</comment>
<dbReference type="EMBL" id="JAHHHV010000020">
    <property type="protein sequence ID" value="MBW4464754.1"/>
    <property type="molecule type" value="Genomic_DNA"/>
</dbReference>
<dbReference type="AlphaFoldDB" id="A0A951P9W1"/>
<evidence type="ECO:0000313" key="2">
    <source>
        <dbReference type="Proteomes" id="UP000707356"/>
    </source>
</evidence>
<dbReference type="Proteomes" id="UP000707356">
    <property type="component" value="Unassembled WGS sequence"/>
</dbReference>
<sequence>MQHTLFVCTLCRLPAGSGNISSNGSASADLSDGQHLFNQLSESLAAEPQIQIQPVRCMGVCSRSCVVAFAAAQKLTFIFSELRSQSVPELQQFSQQYMSQETGNVPYKQRPAALRSGLVAVLPVPLT</sequence>
<reference evidence="1" key="1">
    <citation type="submission" date="2021-05" db="EMBL/GenBank/DDBJ databases">
        <authorList>
            <person name="Pietrasiak N."/>
            <person name="Ward R."/>
            <person name="Stajich J.E."/>
            <person name="Kurbessoian T."/>
        </authorList>
    </citation>
    <scope>NUCLEOTIDE SEQUENCE</scope>
    <source>
        <strain evidence="1">GSE-TBD4-15B</strain>
    </source>
</reference>
<dbReference type="Pfam" id="PF07845">
    <property type="entry name" value="DUF1636"/>
    <property type="match status" value="1"/>
</dbReference>
<organism evidence="1 2">
    <name type="scientific">Pegethrix bostrychoides GSE-TBD4-15B</name>
    <dbReference type="NCBI Taxonomy" id="2839662"/>
    <lineage>
        <taxon>Bacteria</taxon>
        <taxon>Bacillati</taxon>
        <taxon>Cyanobacteriota</taxon>
        <taxon>Cyanophyceae</taxon>
        <taxon>Oculatellales</taxon>
        <taxon>Oculatellaceae</taxon>
        <taxon>Pegethrix</taxon>
    </lineage>
</organism>
<dbReference type="InterPro" id="IPR012863">
    <property type="entry name" value="DUF1636"/>
</dbReference>
<protein>
    <submittedName>
        <fullName evidence="1">DUF1636 domain-containing protein</fullName>
    </submittedName>
</protein>
<dbReference type="CDD" id="cd02980">
    <property type="entry name" value="TRX_Fd_family"/>
    <property type="match status" value="1"/>
</dbReference>
<accession>A0A951P9W1</accession>
<proteinExistence type="predicted"/>
<name>A0A951P9W1_9CYAN</name>